<dbReference type="GO" id="GO:0046872">
    <property type="term" value="F:metal ion binding"/>
    <property type="evidence" value="ECO:0007669"/>
    <property type="project" value="UniProtKB-KW"/>
</dbReference>
<organism evidence="9 10">
    <name type="scientific">Aidingimonas halophila</name>
    <dbReference type="NCBI Taxonomy" id="574349"/>
    <lineage>
        <taxon>Bacteria</taxon>
        <taxon>Pseudomonadati</taxon>
        <taxon>Pseudomonadota</taxon>
        <taxon>Gammaproteobacteria</taxon>
        <taxon>Oceanospirillales</taxon>
        <taxon>Halomonadaceae</taxon>
        <taxon>Aidingimonas</taxon>
    </lineage>
</organism>
<dbReference type="FunFam" id="3.40.50.1000:FF:000051">
    <property type="entry name" value="Phospholysine phosphohistidine inorganic pyrophosphate phosphatase"/>
    <property type="match status" value="1"/>
</dbReference>
<comment type="subcellular location">
    <subcellularLocation>
        <location evidence="2">Cytoplasm</location>
    </subcellularLocation>
</comment>
<dbReference type="Proteomes" id="UP000198500">
    <property type="component" value="Unassembled WGS sequence"/>
</dbReference>
<dbReference type="SUPFAM" id="SSF56784">
    <property type="entry name" value="HAD-like"/>
    <property type="match status" value="1"/>
</dbReference>
<dbReference type="STRING" id="574349.SAMN05443545_101588"/>
<evidence type="ECO:0000256" key="2">
    <source>
        <dbReference type="ARBA" id="ARBA00004496"/>
    </source>
</evidence>
<evidence type="ECO:0000256" key="8">
    <source>
        <dbReference type="ARBA" id="ARBA00039666"/>
    </source>
</evidence>
<sequence>MPQAVLLDISGVLHEDGIPLPYAVEAVRRLQEASIALRFITNTSRKTGATVYAELLQMGFEVERSQIHTAPSVIKRYILQHGLRPYLLIHDDLVPEFDDLDCTAPNAVVVCDAEHRFDYAHLDDAFQVLNQGAPLLAVGTNRYFHQRGGLHLDAGPFVKALEYAADTQALVLGKPAAGFFHGVLEEVGIEANQAMMVGDDAEADVAAAMQAGLQGCLVQTGKYRDGDERWAPDCRLESSLMSLVAALD</sequence>
<evidence type="ECO:0000256" key="3">
    <source>
        <dbReference type="ARBA" id="ARBA00007958"/>
    </source>
</evidence>
<reference evidence="9 10" key="1">
    <citation type="submission" date="2016-10" db="EMBL/GenBank/DDBJ databases">
        <authorList>
            <person name="de Groot N.N."/>
        </authorList>
    </citation>
    <scope>NUCLEOTIDE SEQUENCE [LARGE SCALE GENOMIC DNA]</scope>
    <source>
        <strain evidence="9 10">DSM 19219</strain>
    </source>
</reference>
<evidence type="ECO:0000256" key="1">
    <source>
        <dbReference type="ARBA" id="ARBA00001946"/>
    </source>
</evidence>
<dbReference type="InterPro" id="IPR036412">
    <property type="entry name" value="HAD-like_sf"/>
</dbReference>
<dbReference type="EMBL" id="FNNI01000001">
    <property type="protein sequence ID" value="SDW32174.1"/>
    <property type="molecule type" value="Genomic_DNA"/>
</dbReference>
<keyword evidence="10" id="KW-1185">Reference proteome</keyword>
<dbReference type="Gene3D" id="3.40.50.1000">
    <property type="entry name" value="HAD superfamily/HAD-like"/>
    <property type="match status" value="2"/>
</dbReference>
<keyword evidence="7" id="KW-0460">Magnesium</keyword>
<dbReference type="PANTHER" id="PTHR19288:SF46">
    <property type="entry name" value="HALOACID DEHALOGENASE-LIKE HYDROLASE DOMAIN-CONTAINING PROTEIN 2"/>
    <property type="match status" value="1"/>
</dbReference>
<dbReference type="RefSeq" id="WP_092567973.1">
    <property type="nucleotide sequence ID" value="NZ_BMXH01000001.1"/>
</dbReference>
<comment type="similarity">
    <text evidence="3">Belongs to the HAD-like hydrolase superfamily.</text>
</comment>
<evidence type="ECO:0000256" key="5">
    <source>
        <dbReference type="ARBA" id="ARBA00022723"/>
    </source>
</evidence>
<name>A0A1H2SM64_9GAMM</name>
<dbReference type="GO" id="GO:0016462">
    <property type="term" value="F:pyrophosphatase activity"/>
    <property type="evidence" value="ECO:0007669"/>
    <property type="project" value="UniProtKB-ARBA"/>
</dbReference>
<dbReference type="InterPro" id="IPR006357">
    <property type="entry name" value="HAD-SF_hydro_IIA"/>
</dbReference>
<evidence type="ECO:0000256" key="7">
    <source>
        <dbReference type="ARBA" id="ARBA00022842"/>
    </source>
</evidence>
<dbReference type="InterPro" id="IPR006355">
    <property type="entry name" value="LHPP/HDHD2"/>
</dbReference>
<keyword evidence="5" id="KW-0479">Metal-binding</keyword>
<evidence type="ECO:0000313" key="9">
    <source>
        <dbReference type="EMBL" id="SDW32174.1"/>
    </source>
</evidence>
<dbReference type="InterPro" id="IPR023214">
    <property type="entry name" value="HAD_sf"/>
</dbReference>
<dbReference type="Pfam" id="PF13344">
    <property type="entry name" value="Hydrolase_6"/>
    <property type="match status" value="1"/>
</dbReference>
<dbReference type="NCBIfam" id="TIGR01460">
    <property type="entry name" value="HAD-SF-IIA"/>
    <property type="match status" value="1"/>
</dbReference>
<dbReference type="NCBIfam" id="TIGR01458">
    <property type="entry name" value="HAD-SF-IIA-hyp3"/>
    <property type="match status" value="1"/>
</dbReference>
<dbReference type="PANTHER" id="PTHR19288">
    <property type="entry name" value="4-NITROPHENYLPHOSPHATASE-RELATED"/>
    <property type="match status" value="1"/>
</dbReference>
<evidence type="ECO:0000313" key="10">
    <source>
        <dbReference type="Proteomes" id="UP000198500"/>
    </source>
</evidence>
<evidence type="ECO:0000256" key="4">
    <source>
        <dbReference type="ARBA" id="ARBA00022490"/>
    </source>
</evidence>
<comment type="cofactor">
    <cofactor evidence="1">
        <name>Mg(2+)</name>
        <dbReference type="ChEBI" id="CHEBI:18420"/>
    </cofactor>
</comment>
<proteinExistence type="inferred from homology"/>
<dbReference type="GO" id="GO:0005737">
    <property type="term" value="C:cytoplasm"/>
    <property type="evidence" value="ECO:0007669"/>
    <property type="project" value="UniProtKB-SubCell"/>
</dbReference>
<accession>A0A1H2SM64</accession>
<dbReference type="AlphaFoldDB" id="A0A1H2SM64"/>
<keyword evidence="6 9" id="KW-0378">Hydrolase</keyword>
<dbReference type="OrthoDB" id="148966at2"/>
<gene>
    <name evidence="9" type="ORF">SAMN05443545_101588</name>
</gene>
<protein>
    <recommendedName>
        <fullName evidence="8">Haloacid dehalogenase-like hydrolase domain-containing protein 2</fullName>
    </recommendedName>
</protein>
<dbReference type="Pfam" id="PF13242">
    <property type="entry name" value="Hydrolase_like"/>
    <property type="match status" value="1"/>
</dbReference>
<keyword evidence="4" id="KW-0963">Cytoplasm</keyword>
<dbReference type="GO" id="GO:0016791">
    <property type="term" value="F:phosphatase activity"/>
    <property type="evidence" value="ECO:0007669"/>
    <property type="project" value="InterPro"/>
</dbReference>
<evidence type="ECO:0000256" key="6">
    <source>
        <dbReference type="ARBA" id="ARBA00022801"/>
    </source>
</evidence>